<dbReference type="VEuPathDB" id="FungiDB:BO72DRAFT_393102"/>
<evidence type="ECO:0000313" key="4">
    <source>
        <dbReference type="Proteomes" id="UP000249789"/>
    </source>
</evidence>
<dbReference type="GeneID" id="63859255"/>
<keyword evidence="4" id="KW-1185">Reference proteome</keyword>
<feature type="coiled-coil region" evidence="1">
    <location>
        <begin position="91"/>
        <end position="146"/>
    </location>
</feature>
<reference evidence="3 4" key="1">
    <citation type="submission" date="2018-02" db="EMBL/GenBank/DDBJ databases">
        <title>The genomes of Aspergillus section Nigri reveals drivers in fungal speciation.</title>
        <authorList>
            <consortium name="DOE Joint Genome Institute"/>
            <person name="Vesth T.C."/>
            <person name="Nybo J."/>
            <person name="Theobald S."/>
            <person name="Brandl J."/>
            <person name="Frisvad J.C."/>
            <person name="Nielsen K.F."/>
            <person name="Lyhne E.K."/>
            <person name="Kogle M.E."/>
            <person name="Kuo A."/>
            <person name="Riley R."/>
            <person name="Clum A."/>
            <person name="Nolan M."/>
            <person name="Lipzen A."/>
            <person name="Salamov A."/>
            <person name="Henrissat B."/>
            <person name="Wiebenga A."/>
            <person name="De vries R.P."/>
            <person name="Grigoriev I.V."/>
            <person name="Mortensen U.H."/>
            <person name="Andersen M.R."/>
            <person name="Baker S.E."/>
        </authorList>
    </citation>
    <scope>NUCLEOTIDE SEQUENCE [LARGE SCALE GENOMIC DNA]</scope>
    <source>
        <strain evidence="3 4">CBS 313.89</strain>
    </source>
</reference>
<organism evidence="3 4">
    <name type="scientific">Aspergillus fijiensis CBS 313.89</name>
    <dbReference type="NCBI Taxonomy" id="1448319"/>
    <lineage>
        <taxon>Eukaryota</taxon>
        <taxon>Fungi</taxon>
        <taxon>Dikarya</taxon>
        <taxon>Ascomycota</taxon>
        <taxon>Pezizomycotina</taxon>
        <taxon>Eurotiomycetes</taxon>
        <taxon>Eurotiomycetidae</taxon>
        <taxon>Eurotiales</taxon>
        <taxon>Aspergillaceae</taxon>
        <taxon>Aspergillus</taxon>
    </lineage>
</organism>
<dbReference type="RefSeq" id="XP_040795002.1">
    <property type="nucleotide sequence ID" value="XM_040941922.1"/>
</dbReference>
<feature type="region of interest" description="Disordered" evidence="2">
    <location>
        <begin position="433"/>
        <end position="463"/>
    </location>
</feature>
<evidence type="ECO:0008006" key="5">
    <source>
        <dbReference type="Google" id="ProtNLM"/>
    </source>
</evidence>
<keyword evidence="1" id="KW-0175">Coiled coil</keyword>
<evidence type="ECO:0000256" key="2">
    <source>
        <dbReference type="SAM" id="MobiDB-lite"/>
    </source>
</evidence>
<proteinExistence type="predicted"/>
<dbReference type="AlphaFoldDB" id="A0A8G1RFR9"/>
<dbReference type="Gene3D" id="1.20.5.340">
    <property type="match status" value="1"/>
</dbReference>
<evidence type="ECO:0000256" key="1">
    <source>
        <dbReference type="SAM" id="Coils"/>
    </source>
</evidence>
<gene>
    <name evidence="3" type="ORF">BO72DRAFT_393102</name>
</gene>
<dbReference type="OrthoDB" id="5421041at2759"/>
<dbReference type="Proteomes" id="UP000249789">
    <property type="component" value="Unassembled WGS sequence"/>
</dbReference>
<accession>A0A8G1RFR9</accession>
<sequence length="463" mass="51571">MSSITSIGPSTTSEALGLDSHAILAFFARLKDLTPSDGFNMVQAVAIERNGLVNELTHWQKNFVDLEKVNHDKETTIRGMFETFSKEKQSHDHTQRRVKELEMTIEQLKAEASRLKDSLSTANAQARALEEENSKLQRSLNDTRTRLSTIESFSAGHIEGDENSLIDGFTALWAFAKTELHPLLNVDLSTEAVSNDSLWENLRRCELVQSHQIPIPCSNTQPAKHIRLATILALLAREIDKYIFQPCYIIPEETHIREVLFDLAGTDSAKESFCRSMLQSINTINTPDQEKNLLKMKQTVVKSVLSYLEGSVAEAHLASVRTALERIVSRAADVWDPIRRAKRRYEPDFDQPGVDETWLPFTVNEPKQAKPEMGRPPQEEPALTIFPRLSVVEKGTITAHTVVIQLSKSSSILREAFGEISKTRQSSGLIRLKGKGLLSRSSSSSGSTQPNGQTIGARKAGGK</sequence>
<protein>
    <recommendedName>
        <fullName evidence="5">MEI5 protein</fullName>
    </recommendedName>
</protein>
<dbReference type="EMBL" id="KZ824741">
    <property type="protein sequence ID" value="RAK70990.1"/>
    <property type="molecule type" value="Genomic_DNA"/>
</dbReference>
<feature type="compositionally biased region" description="Low complexity" evidence="2">
    <location>
        <begin position="435"/>
        <end position="447"/>
    </location>
</feature>
<evidence type="ECO:0000313" key="3">
    <source>
        <dbReference type="EMBL" id="RAK70990.1"/>
    </source>
</evidence>
<name>A0A8G1RFR9_9EURO</name>